<reference evidence="2" key="1">
    <citation type="submission" date="2018-11" db="EMBL/GenBank/DDBJ databases">
        <title>Chitinophaga lutea sp.nov., isolate from arsenic contaminated soil.</title>
        <authorList>
            <person name="Zong Y."/>
        </authorList>
    </citation>
    <scope>NUCLEOTIDE SEQUENCE [LARGE SCALE GENOMIC DNA]</scope>
    <source>
        <strain evidence="2">YLT18</strain>
    </source>
</reference>
<dbReference type="AlphaFoldDB" id="A0A3N4M4U7"/>
<comment type="caution">
    <text evidence="1">The sequence shown here is derived from an EMBL/GenBank/DDBJ whole genome shotgun (WGS) entry which is preliminary data.</text>
</comment>
<sequence>MFRNSIIYGYPLAGITLEGGHANNAGLDKDTCRSAPDSTYIFNDVVETTGAIEYLNVSPRHSSAVIAANPSNIGLNSPFLTSGMLDYFDPLIEALAPSATPATLPVRFCGLSPVACSGVFSFDTVTWKGGALDASGAYWLSQDWAQFSGY</sequence>
<organism evidence="1 2">
    <name type="scientific">Chitinophaga barathri</name>
    <dbReference type="NCBI Taxonomy" id="1647451"/>
    <lineage>
        <taxon>Bacteria</taxon>
        <taxon>Pseudomonadati</taxon>
        <taxon>Bacteroidota</taxon>
        <taxon>Chitinophagia</taxon>
        <taxon>Chitinophagales</taxon>
        <taxon>Chitinophagaceae</taxon>
        <taxon>Chitinophaga</taxon>
    </lineage>
</organism>
<protein>
    <submittedName>
        <fullName evidence="1">Uncharacterized protein</fullName>
    </submittedName>
</protein>
<gene>
    <name evidence="1" type="ORF">EG028_26300</name>
</gene>
<dbReference type="EMBL" id="RMBX01000017">
    <property type="protein sequence ID" value="RPD38174.1"/>
    <property type="molecule type" value="Genomic_DNA"/>
</dbReference>
<dbReference type="RefSeq" id="WP_120515961.1">
    <property type="nucleotide sequence ID" value="NZ_QXZY01000004.1"/>
</dbReference>
<proteinExistence type="predicted"/>
<accession>A0A3N4M4U7</accession>
<evidence type="ECO:0000313" key="1">
    <source>
        <dbReference type="EMBL" id="RPD38174.1"/>
    </source>
</evidence>
<keyword evidence="2" id="KW-1185">Reference proteome</keyword>
<evidence type="ECO:0000313" key="2">
    <source>
        <dbReference type="Proteomes" id="UP000279089"/>
    </source>
</evidence>
<dbReference type="Proteomes" id="UP000279089">
    <property type="component" value="Unassembled WGS sequence"/>
</dbReference>
<name>A0A3N4M4U7_9BACT</name>